<reference evidence="2" key="2">
    <citation type="submission" date="2021-02" db="UniProtKB">
        <authorList>
            <consortium name="EnsemblMetazoa"/>
        </authorList>
    </citation>
    <scope>IDENTIFICATION</scope>
    <source>
        <strain evidence="2">JHB</strain>
    </source>
</reference>
<sequence length="64" mass="7699">MFRTKLLEWNRLPTRPTLWRWRFHDHGERGRSTGRPPKAAVKFETFTSVGLRNRFWTCFCSSAN</sequence>
<dbReference type="EnsemblMetazoa" id="CPIJ019451-RA">
    <property type="protein sequence ID" value="CPIJ019451-PA"/>
    <property type="gene ID" value="CPIJ019451"/>
</dbReference>
<dbReference type="EMBL" id="DS233466">
    <property type="protein sequence ID" value="EDS30115.1"/>
    <property type="molecule type" value="Genomic_DNA"/>
</dbReference>
<dbReference type="VEuPathDB" id="VectorBase:CPIJ019451"/>
<dbReference type="AlphaFoldDB" id="B0XJA0"/>
<organism>
    <name type="scientific">Culex quinquefasciatus</name>
    <name type="common">Southern house mosquito</name>
    <name type="synonym">Culex pungens</name>
    <dbReference type="NCBI Taxonomy" id="7176"/>
    <lineage>
        <taxon>Eukaryota</taxon>
        <taxon>Metazoa</taxon>
        <taxon>Ecdysozoa</taxon>
        <taxon>Arthropoda</taxon>
        <taxon>Hexapoda</taxon>
        <taxon>Insecta</taxon>
        <taxon>Pterygota</taxon>
        <taxon>Neoptera</taxon>
        <taxon>Endopterygota</taxon>
        <taxon>Diptera</taxon>
        <taxon>Nematocera</taxon>
        <taxon>Culicoidea</taxon>
        <taxon>Culicidae</taxon>
        <taxon>Culicinae</taxon>
        <taxon>Culicini</taxon>
        <taxon>Culex</taxon>
        <taxon>Culex</taxon>
    </lineage>
</organism>
<evidence type="ECO:0000313" key="1">
    <source>
        <dbReference type="EMBL" id="EDS30115.1"/>
    </source>
</evidence>
<accession>B0XJA0</accession>
<evidence type="ECO:0000313" key="2">
    <source>
        <dbReference type="EnsemblMetazoa" id="CPIJ019451-PA"/>
    </source>
</evidence>
<dbReference type="Proteomes" id="UP000002320">
    <property type="component" value="Unassembled WGS sequence"/>
</dbReference>
<reference evidence="1" key="1">
    <citation type="submission" date="2007-03" db="EMBL/GenBank/DDBJ databases">
        <title>Annotation of Culex pipiens quinquefasciatus.</title>
        <authorList>
            <consortium name="The Broad Institute Genome Sequencing Platform"/>
            <person name="Atkinson P.W."/>
            <person name="Hemingway J."/>
            <person name="Christensen B.M."/>
            <person name="Higgs S."/>
            <person name="Kodira C."/>
            <person name="Hannick L."/>
            <person name="Megy K."/>
            <person name="O'Leary S."/>
            <person name="Pearson M."/>
            <person name="Haas B.J."/>
            <person name="Mauceli E."/>
            <person name="Wortman J.R."/>
            <person name="Lee N.H."/>
            <person name="Guigo R."/>
            <person name="Stanke M."/>
            <person name="Alvarado L."/>
            <person name="Amedeo P."/>
            <person name="Antoine C.H."/>
            <person name="Arensburger P."/>
            <person name="Bidwell S.L."/>
            <person name="Crawford M."/>
            <person name="Camaro F."/>
            <person name="Devon K."/>
            <person name="Engels R."/>
            <person name="Hammond M."/>
            <person name="Howarth C."/>
            <person name="Koehrsen M."/>
            <person name="Lawson D."/>
            <person name="Montgomery P."/>
            <person name="Nene V."/>
            <person name="Nusbaum C."/>
            <person name="Puiu D."/>
            <person name="Romero-Severson J."/>
            <person name="Severson D.W."/>
            <person name="Shumway M."/>
            <person name="Sisk P."/>
            <person name="Stolte C."/>
            <person name="Zeng Q."/>
            <person name="Eisenstadt E."/>
            <person name="Fraser-Liggett C."/>
            <person name="Strausberg R."/>
            <person name="Galagan J."/>
            <person name="Birren B."/>
            <person name="Collins F.H."/>
        </authorList>
    </citation>
    <scope>NUCLEOTIDE SEQUENCE [LARGE SCALE GENOMIC DNA]</scope>
    <source>
        <strain evidence="1">JHB</strain>
    </source>
</reference>
<dbReference type="InParanoid" id="B0XJA0"/>
<dbReference type="KEGG" id="cqu:CpipJ_CPIJ019451"/>
<name>B0XJA0_CULQU</name>
<dbReference type="HOGENOM" id="CLU_2869777_0_0_1"/>
<proteinExistence type="predicted"/>
<gene>
    <name evidence="2" type="primary">6053676</name>
    <name evidence="1" type="ORF">CpipJ_CPIJ019451</name>
</gene>
<keyword evidence="3" id="KW-1185">Reference proteome</keyword>
<evidence type="ECO:0000313" key="3">
    <source>
        <dbReference type="Proteomes" id="UP000002320"/>
    </source>
</evidence>
<protein>
    <submittedName>
        <fullName evidence="1 2">Uncharacterized protein</fullName>
    </submittedName>
</protein>